<dbReference type="EMBL" id="CP015093">
    <property type="protein sequence ID" value="APZ53833.1"/>
    <property type="molecule type" value="Genomic_DNA"/>
</dbReference>
<name>A0A1P8UWP9_9RHOB</name>
<keyword evidence="5" id="KW-0949">S-adenosyl-L-methionine</keyword>
<evidence type="ECO:0000313" key="10">
    <source>
        <dbReference type="EMBL" id="APZ53833.1"/>
    </source>
</evidence>
<dbReference type="InterPro" id="IPR029063">
    <property type="entry name" value="SAM-dependent_MTases_sf"/>
</dbReference>
<evidence type="ECO:0000259" key="9">
    <source>
        <dbReference type="Pfam" id="PF02384"/>
    </source>
</evidence>
<comment type="catalytic activity">
    <reaction evidence="8">
        <text>a 2'-deoxyadenosine in DNA + S-adenosyl-L-methionine = an N(6)-methyl-2'-deoxyadenosine in DNA + S-adenosyl-L-homocysteine + H(+)</text>
        <dbReference type="Rhea" id="RHEA:15197"/>
        <dbReference type="Rhea" id="RHEA-COMP:12418"/>
        <dbReference type="Rhea" id="RHEA-COMP:12419"/>
        <dbReference type="ChEBI" id="CHEBI:15378"/>
        <dbReference type="ChEBI" id="CHEBI:57856"/>
        <dbReference type="ChEBI" id="CHEBI:59789"/>
        <dbReference type="ChEBI" id="CHEBI:90615"/>
        <dbReference type="ChEBI" id="CHEBI:90616"/>
        <dbReference type="EC" id="2.1.1.72"/>
    </reaction>
</comment>
<evidence type="ECO:0000256" key="7">
    <source>
        <dbReference type="ARBA" id="ARBA00023125"/>
    </source>
</evidence>
<protein>
    <recommendedName>
        <fullName evidence="2">site-specific DNA-methyltransferase (adenine-specific)</fullName>
        <ecNumber evidence="2">2.1.1.72</ecNumber>
    </recommendedName>
</protein>
<comment type="similarity">
    <text evidence="1">Belongs to the N(4)/N(6)-methyltransferase family.</text>
</comment>
<dbReference type="Proteomes" id="UP000187059">
    <property type="component" value="Chromosome"/>
</dbReference>
<keyword evidence="3 10" id="KW-0489">Methyltransferase</keyword>
<evidence type="ECO:0000256" key="8">
    <source>
        <dbReference type="ARBA" id="ARBA00047942"/>
    </source>
</evidence>
<dbReference type="RefSeq" id="WP_076702762.1">
    <property type="nucleotide sequence ID" value="NZ_CP015093.1"/>
</dbReference>
<evidence type="ECO:0000256" key="2">
    <source>
        <dbReference type="ARBA" id="ARBA00011900"/>
    </source>
</evidence>
<sequence length="841" mass="94103">MLDSDTKRRIDTCRDILVGKVPDPKSQVEQITIALIYKFMDDMDAETIDLGGTPTFFTKEFERYRWAKLVAPGVSGQEMLNTYSEALTKMVENEGLPKLFRDIFRNAYLPYRDPETLRAFLREINSFTYDHSEKLGDAFEYLLSVLGSQGDAGQFRTPRHIIDFMVEIIDPKKTEVILDPACGTAGFLISAFKHILKQNSTGVVNGNGSSTEGDAAEQALESPMRYPGDMLQPEDRARLSRNIKGYDISPDMVRLSLVNLYLHGFADPKVEEYDTLTSEDKWTETADVILANPPFMSPKGGIKPHTKFQVQSKRSEVLFVDYIAEHLTPNGRAAIVVPEGIIFQSQSAYVALRKMLVENHLAAVISLPAGVFNPYSGVKTSILILDRAVAKASKHVAFFKVENDGFQLGAQRKAQKGSQLPKVKAELTAWMQAARGGAGEELESVFGYSVERKVIGEDGEFNLSGERYRPENDDQFEIPRVPIGEICTLNPPKREVRDLPSDTVVSFVPMADLREWDISFRPSETKALGEVGNSYTYFADNDVLLAKVTPCFENGKAGIAKDLESGIGFGSSEFYVLRTGEEVLPEWVYRCVTHEAFRAQAIPQMTGTGGLQRVPRTFVERFKIPLPPIEVQREIVAEIDGYQRVIDGARAVIENYRPHIPIDPEWGSDKLKNLIDTVTPPLKLQTEAYKAEGEIPIIDQSKELIAAWTNEVQGAIQPGKGLVIFGDHTCVVKFVDQPFVQGADGIKILKAKDGVLPRYLAYFLRAYPLPQDGYRRHFSKLKEWDIRLPSSDEQDEIVKELDAEQVIVDGNRDLIARFEKKIDAAINRVWGEAKVDEEAAA</sequence>
<dbReference type="InterPro" id="IPR038333">
    <property type="entry name" value="T1MK-like_N_sf"/>
</dbReference>
<dbReference type="Gene3D" id="3.40.50.150">
    <property type="entry name" value="Vaccinia Virus protein VP39"/>
    <property type="match status" value="1"/>
</dbReference>
<accession>A0A1P8UWP9</accession>
<dbReference type="Gene3D" id="1.20.1260.30">
    <property type="match status" value="1"/>
</dbReference>
<dbReference type="InterPro" id="IPR002052">
    <property type="entry name" value="DNA_methylase_N6_adenine_CS"/>
</dbReference>
<dbReference type="GO" id="GO:0003677">
    <property type="term" value="F:DNA binding"/>
    <property type="evidence" value="ECO:0007669"/>
    <property type="project" value="UniProtKB-KW"/>
</dbReference>
<dbReference type="CDD" id="cd17260">
    <property type="entry name" value="RMtype1_S_EcoEI-TRD1-CR1_like"/>
    <property type="match status" value="1"/>
</dbReference>
<dbReference type="KEGG" id="paby:Ga0080574_TMP3499"/>
<dbReference type="Gene3D" id="3.90.220.20">
    <property type="entry name" value="DNA methylase specificity domains"/>
    <property type="match status" value="2"/>
</dbReference>
<keyword evidence="11" id="KW-1185">Reference proteome</keyword>
<dbReference type="GO" id="GO:0009307">
    <property type="term" value="P:DNA restriction-modification system"/>
    <property type="evidence" value="ECO:0007669"/>
    <property type="project" value="UniProtKB-KW"/>
</dbReference>
<keyword evidence="6" id="KW-0680">Restriction system</keyword>
<dbReference type="GO" id="GO:0009007">
    <property type="term" value="F:site-specific DNA-methyltransferase (adenine-specific) activity"/>
    <property type="evidence" value="ECO:0007669"/>
    <property type="project" value="UniProtKB-EC"/>
</dbReference>
<evidence type="ECO:0000256" key="5">
    <source>
        <dbReference type="ARBA" id="ARBA00022691"/>
    </source>
</evidence>
<dbReference type="OrthoDB" id="9806213at2"/>
<dbReference type="PRINTS" id="PR00507">
    <property type="entry name" value="N12N6MTFRASE"/>
</dbReference>
<keyword evidence="4 10" id="KW-0808">Transferase</keyword>
<dbReference type="PROSITE" id="PS00092">
    <property type="entry name" value="N6_MTASE"/>
    <property type="match status" value="1"/>
</dbReference>
<dbReference type="AlphaFoldDB" id="A0A1P8UWP9"/>
<proteinExistence type="inferred from homology"/>
<dbReference type="PANTHER" id="PTHR42933">
    <property type="entry name" value="SLR6095 PROTEIN"/>
    <property type="match status" value="1"/>
</dbReference>
<dbReference type="EC" id="2.1.1.72" evidence="2"/>
<dbReference type="GO" id="GO:0032259">
    <property type="term" value="P:methylation"/>
    <property type="evidence" value="ECO:0007669"/>
    <property type="project" value="UniProtKB-KW"/>
</dbReference>
<dbReference type="InterPro" id="IPR051537">
    <property type="entry name" value="DNA_Adenine_Mtase"/>
</dbReference>
<organism evidence="10 11">
    <name type="scientific">Salipiger abyssi</name>
    <dbReference type="NCBI Taxonomy" id="1250539"/>
    <lineage>
        <taxon>Bacteria</taxon>
        <taxon>Pseudomonadati</taxon>
        <taxon>Pseudomonadota</taxon>
        <taxon>Alphaproteobacteria</taxon>
        <taxon>Rhodobacterales</taxon>
        <taxon>Roseobacteraceae</taxon>
        <taxon>Salipiger</taxon>
    </lineage>
</organism>
<evidence type="ECO:0000313" key="11">
    <source>
        <dbReference type="Proteomes" id="UP000187059"/>
    </source>
</evidence>
<feature type="domain" description="DNA methylase adenine-specific" evidence="9">
    <location>
        <begin position="133"/>
        <end position="469"/>
    </location>
</feature>
<dbReference type="SUPFAM" id="SSF116734">
    <property type="entry name" value="DNA methylase specificity domain"/>
    <property type="match status" value="2"/>
</dbReference>
<evidence type="ECO:0000256" key="1">
    <source>
        <dbReference type="ARBA" id="ARBA00006594"/>
    </source>
</evidence>
<dbReference type="SUPFAM" id="SSF53335">
    <property type="entry name" value="S-adenosyl-L-methionine-dependent methyltransferases"/>
    <property type="match status" value="1"/>
</dbReference>
<dbReference type="PANTHER" id="PTHR42933:SF3">
    <property type="entry name" value="TYPE I RESTRICTION ENZYME MJAVIII METHYLASE SUBUNIT"/>
    <property type="match status" value="1"/>
</dbReference>
<dbReference type="InterPro" id="IPR044946">
    <property type="entry name" value="Restrct_endonuc_typeI_TRD_sf"/>
</dbReference>
<gene>
    <name evidence="10" type="ORF">Ga0080574_TMP3499</name>
</gene>
<evidence type="ECO:0000256" key="6">
    <source>
        <dbReference type="ARBA" id="ARBA00022747"/>
    </source>
</evidence>
<keyword evidence="7" id="KW-0238">DNA-binding</keyword>
<dbReference type="STRING" id="1250539.Ga0080574_TMP3499"/>
<reference evidence="10 11" key="1">
    <citation type="submission" date="2016-04" db="EMBL/GenBank/DDBJ databases">
        <title>Deep-sea bacteria in the southern Pacific.</title>
        <authorList>
            <person name="Tang K."/>
        </authorList>
    </citation>
    <scope>NUCLEOTIDE SEQUENCE [LARGE SCALE GENOMIC DNA]</scope>
    <source>
        <strain evidence="10 11">JLT2014</strain>
    </source>
</reference>
<dbReference type="GO" id="GO:0008170">
    <property type="term" value="F:N-methyltransferase activity"/>
    <property type="evidence" value="ECO:0007669"/>
    <property type="project" value="InterPro"/>
</dbReference>
<dbReference type="InterPro" id="IPR003356">
    <property type="entry name" value="DNA_methylase_A-5"/>
</dbReference>
<dbReference type="Pfam" id="PF02384">
    <property type="entry name" value="N6_Mtase"/>
    <property type="match status" value="1"/>
</dbReference>
<evidence type="ECO:0000256" key="3">
    <source>
        <dbReference type="ARBA" id="ARBA00022603"/>
    </source>
</evidence>
<evidence type="ECO:0000256" key="4">
    <source>
        <dbReference type="ARBA" id="ARBA00022679"/>
    </source>
</evidence>